<dbReference type="OrthoDB" id="1923844at2759"/>
<feature type="region of interest" description="Disordered" evidence="1">
    <location>
        <begin position="328"/>
        <end position="349"/>
    </location>
</feature>
<dbReference type="Pfam" id="PF13714">
    <property type="entry name" value="PEP_mutase"/>
    <property type="match status" value="1"/>
</dbReference>
<dbReference type="PANTHER" id="PTHR42905:SF2">
    <property type="entry name" value="PHOSPHOENOLPYRUVATE CARBOXYLASE FAMILY PROTEIN"/>
    <property type="match status" value="1"/>
</dbReference>
<organism evidence="2 3">
    <name type="scientific">Chlamydomonas eustigma</name>
    <dbReference type="NCBI Taxonomy" id="1157962"/>
    <lineage>
        <taxon>Eukaryota</taxon>
        <taxon>Viridiplantae</taxon>
        <taxon>Chlorophyta</taxon>
        <taxon>core chlorophytes</taxon>
        <taxon>Chlorophyceae</taxon>
        <taxon>CS clade</taxon>
        <taxon>Chlamydomonadales</taxon>
        <taxon>Chlamydomonadaceae</taxon>
        <taxon>Chlamydomonas</taxon>
    </lineage>
</organism>
<dbReference type="Proteomes" id="UP000232323">
    <property type="component" value="Unassembled WGS sequence"/>
</dbReference>
<accession>A0A250XCZ4</accession>
<evidence type="ECO:0000313" key="2">
    <source>
        <dbReference type="EMBL" id="GAX80954.1"/>
    </source>
</evidence>
<dbReference type="EMBL" id="BEGY01000058">
    <property type="protein sequence ID" value="GAX80954.1"/>
    <property type="molecule type" value="Genomic_DNA"/>
</dbReference>
<dbReference type="SUPFAM" id="SSF51621">
    <property type="entry name" value="Phosphoenolpyruvate/pyruvate domain"/>
    <property type="match status" value="1"/>
</dbReference>
<dbReference type="InterPro" id="IPR040442">
    <property type="entry name" value="Pyrv_kinase-like_dom_sf"/>
</dbReference>
<name>A0A250XCZ4_9CHLO</name>
<proteinExistence type="predicted"/>
<keyword evidence="3" id="KW-1185">Reference proteome</keyword>
<protein>
    <recommendedName>
        <fullName evidence="4">Isocitrate lyase</fullName>
    </recommendedName>
</protein>
<evidence type="ECO:0000256" key="1">
    <source>
        <dbReference type="SAM" id="MobiDB-lite"/>
    </source>
</evidence>
<gene>
    <name evidence="2" type="ORF">CEUSTIGMA_g8389.t1</name>
</gene>
<evidence type="ECO:0008006" key="4">
    <source>
        <dbReference type="Google" id="ProtNLM"/>
    </source>
</evidence>
<dbReference type="InterPro" id="IPR039556">
    <property type="entry name" value="ICL/PEPM"/>
</dbReference>
<comment type="caution">
    <text evidence="2">The sequence shown here is derived from an EMBL/GenBank/DDBJ whole genome shotgun (WGS) entry which is preliminary data.</text>
</comment>
<dbReference type="STRING" id="1157962.A0A250XCZ4"/>
<dbReference type="GO" id="GO:0003824">
    <property type="term" value="F:catalytic activity"/>
    <property type="evidence" value="ECO:0007669"/>
    <property type="project" value="InterPro"/>
</dbReference>
<sequence length="466" mass="50454">MLFEMSCIMSKNKQVFSLKRSSIQTRAVGDRTNSLRKLIKEPGLLKGPCCHDALSAKLIEQAGFSFSFMSGFCTAGARLGAPDTGLITYAEMVDQGRYIMEATKRLPIIGDGDTGYGNALNVKRTVRGYAQAGFAGILIEDQVSPKSCGHVKGKRVVGREEAVSRIRAAVDARNEGADILILARTDARQAESLQEALWRVAAFAEAGADILFVDALESEAEMKAFCRVNMDVPKMANMLEGGGKTPVLSPQHLEDVGYKLVAYPLSLLGVSIRAMQGALQGLKDGRVPGPLQLGTFEDIQAAVGFPEYYIEEARYAISLPSSTALSAKDKVQQEETSSSSSFTLSGGDVYNQDPELSEASKESDFVLVPKEKSGGNQELEAGAKDRDSRRNMYFRVKISDMLTGLVKLETRIPAGFLTGLSALVPAVSGFNIEDIMQRSLYKEGRDPSEPILSTTSGGDRIQIYLE</sequence>
<dbReference type="InterPro" id="IPR015813">
    <property type="entry name" value="Pyrv/PenolPyrv_kinase-like_dom"/>
</dbReference>
<dbReference type="PANTHER" id="PTHR42905">
    <property type="entry name" value="PHOSPHOENOLPYRUVATE CARBOXYLASE"/>
    <property type="match status" value="1"/>
</dbReference>
<dbReference type="Gene3D" id="3.20.20.60">
    <property type="entry name" value="Phosphoenolpyruvate-binding domains"/>
    <property type="match status" value="1"/>
</dbReference>
<dbReference type="CDD" id="cd00377">
    <property type="entry name" value="ICL_PEPM"/>
    <property type="match status" value="1"/>
</dbReference>
<dbReference type="AlphaFoldDB" id="A0A250XCZ4"/>
<reference evidence="2 3" key="1">
    <citation type="submission" date="2017-08" db="EMBL/GenBank/DDBJ databases">
        <title>Acidophilic green algal genome provides insights into adaptation to an acidic environment.</title>
        <authorList>
            <person name="Hirooka S."/>
            <person name="Hirose Y."/>
            <person name="Kanesaki Y."/>
            <person name="Higuchi S."/>
            <person name="Fujiwara T."/>
            <person name="Onuma R."/>
            <person name="Era A."/>
            <person name="Ohbayashi R."/>
            <person name="Uzuka A."/>
            <person name="Nozaki H."/>
            <person name="Yoshikawa H."/>
            <person name="Miyagishima S.Y."/>
        </authorList>
    </citation>
    <scope>NUCLEOTIDE SEQUENCE [LARGE SCALE GENOMIC DNA]</scope>
    <source>
        <strain evidence="2 3">NIES-2499</strain>
    </source>
</reference>
<evidence type="ECO:0000313" key="3">
    <source>
        <dbReference type="Proteomes" id="UP000232323"/>
    </source>
</evidence>